<evidence type="ECO:0000256" key="3">
    <source>
        <dbReference type="SAM" id="MobiDB-lite"/>
    </source>
</evidence>
<gene>
    <name evidence="5" type="ORF">GCK32_011751</name>
</gene>
<dbReference type="GO" id="GO:0016460">
    <property type="term" value="C:myosin II complex"/>
    <property type="evidence" value="ECO:0007669"/>
    <property type="project" value="TreeGrafter"/>
</dbReference>
<evidence type="ECO:0000256" key="2">
    <source>
        <dbReference type="ARBA" id="ARBA00023054"/>
    </source>
</evidence>
<dbReference type="FunFam" id="1.20.5.370:FF:000009">
    <property type="entry name" value="Myosin heavy chain, isoform G"/>
    <property type="match status" value="1"/>
</dbReference>
<dbReference type="GO" id="GO:0051015">
    <property type="term" value="F:actin filament binding"/>
    <property type="evidence" value="ECO:0007669"/>
    <property type="project" value="TreeGrafter"/>
</dbReference>
<dbReference type="GO" id="GO:0000146">
    <property type="term" value="F:microfilament motor activity"/>
    <property type="evidence" value="ECO:0007669"/>
    <property type="project" value="TreeGrafter"/>
</dbReference>
<comment type="caution">
    <text evidence="5">The sequence shown here is derived from an EMBL/GenBank/DDBJ whole genome shotgun (WGS) entry which is preliminary data.</text>
</comment>
<dbReference type="SUPFAM" id="SSF90257">
    <property type="entry name" value="Myosin rod fragments"/>
    <property type="match status" value="2"/>
</dbReference>
<keyword evidence="6" id="KW-1185">Reference proteome</keyword>
<dbReference type="PANTHER" id="PTHR45615">
    <property type="entry name" value="MYOSIN HEAVY CHAIN, NON-MUSCLE"/>
    <property type="match status" value="1"/>
</dbReference>
<evidence type="ECO:0000313" key="6">
    <source>
        <dbReference type="Proteomes" id="UP001331761"/>
    </source>
</evidence>
<dbReference type="GO" id="GO:0006936">
    <property type="term" value="P:muscle contraction"/>
    <property type="evidence" value="ECO:0007669"/>
    <property type="project" value="TreeGrafter"/>
</dbReference>
<organism evidence="5 6">
    <name type="scientific">Trichostrongylus colubriformis</name>
    <name type="common">Black scour worm</name>
    <dbReference type="NCBI Taxonomy" id="6319"/>
    <lineage>
        <taxon>Eukaryota</taxon>
        <taxon>Metazoa</taxon>
        <taxon>Ecdysozoa</taxon>
        <taxon>Nematoda</taxon>
        <taxon>Chromadorea</taxon>
        <taxon>Rhabditida</taxon>
        <taxon>Rhabditina</taxon>
        <taxon>Rhabditomorpha</taxon>
        <taxon>Strongyloidea</taxon>
        <taxon>Trichostrongylidae</taxon>
        <taxon>Trichostrongylus</taxon>
    </lineage>
</organism>
<dbReference type="Pfam" id="PF01576">
    <property type="entry name" value="Myosin_tail_1"/>
    <property type="match status" value="1"/>
</dbReference>
<dbReference type="GO" id="GO:0045214">
    <property type="term" value="P:sarcomere organization"/>
    <property type="evidence" value="ECO:0007669"/>
    <property type="project" value="TreeGrafter"/>
</dbReference>
<accession>A0AAN8EZH2</accession>
<keyword evidence="2" id="KW-0175">Coiled coil</keyword>
<dbReference type="GO" id="GO:0032982">
    <property type="term" value="C:myosin filament"/>
    <property type="evidence" value="ECO:0007669"/>
    <property type="project" value="TreeGrafter"/>
</dbReference>
<dbReference type="FunFam" id="1.20.5.370:FF:000008">
    <property type="entry name" value="Myosin heavy chain"/>
    <property type="match status" value="1"/>
</dbReference>
<name>A0AAN8EZH2_TRICO</name>
<feature type="compositionally biased region" description="Basic and acidic residues" evidence="3">
    <location>
        <begin position="352"/>
        <end position="378"/>
    </location>
</feature>
<evidence type="ECO:0000313" key="5">
    <source>
        <dbReference type="EMBL" id="KAK5970170.1"/>
    </source>
</evidence>
<dbReference type="GO" id="GO:0005737">
    <property type="term" value="C:cytoplasm"/>
    <property type="evidence" value="ECO:0007669"/>
    <property type="project" value="TreeGrafter"/>
</dbReference>
<feature type="domain" description="Myosin tail" evidence="4">
    <location>
        <begin position="67"/>
        <end position="455"/>
    </location>
</feature>
<proteinExistence type="inferred from homology"/>
<feature type="region of interest" description="Disordered" evidence="3">
    <location>
        <begin position="349"/>
        <end position="378"/>
    </location>
</feature>
<dbReference type="AlphaFoldDB" id="A0AAN8EZH2"/>
<dbReference type="Gene3D" id="1.20.5.340">
    <property type="match status" value="1"/>
</dbReference>
<evidence type="ECO:0000259" key="4">
    <source>
        <dbReference type="Pfam" id="PF01576"/>
    </source>
</evidence>
<sequence length="457" mass="51854">MIGFPGFKGVLVGVVGPGTVMPSIHDTYGKGAAAMLARLVKEKKLSEDNFRVGLTKVFFKVDDLYLELDNAQRDSRQLAGEAHKLRGHHDALADQVEGLKRENKALSDEARDLSDQLGEGGRAMHELSKTMRRFEMEKEELQRGLDEAEAALEAEESKALRCQIEVSQIRAEIEKRIAEKEEEFENSRKVHQQTIDSIQATLESETKSKAELFRVKKKLESDINELEIALDHANRANEDAQKNIRRYMDQTRELQQTIDDEQKRREEFRELLLCSERKLAAAKQEQEELIVKLEAIERARRVVEQAVKEHQEQNNELNSQNCGLAAAKSQLDNEIALLKSDIAEAQMELSASEDRGRRAAADASKMSEDLRHEQEHSLQVERYKKQLESQVKDLQERADIAEAAVMKGGAKAVMKAEARLKTLQSDLESETRRATEAAKSLARADRRVRELDFQVSI</sequence>
<reference evidence="5 6" key="1">
    <citation type="submission" date="2019-10" db="EMBL/GenBank/DDBJ databases">
        <title>Assembly and Annotation for the nematode Trichostrongylus colubriformis.</title>
        <authorList>
            <person name="Martin J."/>
        </authorList>
    </citation>
    <scope>NUCLEOTIDE SEQUENCE [LARGE SCALE GENOMIC DNA]</scope>
    <source>
        <strain evidence="5">G859</strain>
        <tissue evidence="5">Whole worm</tissue>
    </source>
</reference>
<protein>
    <submittedName>
        <fullName evidence="5">Myosin heavy chain type a</fullName>
    </submittedName>
</protein>
<dbReference type="Proteomes" id="UP001331761">
    <property type="component" value="Unassembled WGS sequence"/>
</dbReference>
<dbReference type="PANTHER" id="PTHR45615:SF27">
    <property type="entry name" value="MYOSIN HEAVY CHAIN, MUSCLE"/>
    <property type="match status" value="1"/>
</dbReference>
<dbReference type="Gene3D" id="1.20.5.370">
    <property type="match status" value="2"/>
</dbReference>
<dbReference type="EMBL" id="WIXE01019261">
    <property type="protein sequence ID" value="KAK5970170.1"/>
    <property type="molecule type" value="Genomic_DNA"/>
</dbReference>
<evidence type="ECO:0000256" key="1">
    <source>
        <dbReference type="ARBA" id="ARBA00008314"/>
    </source>
</evidence>
<dbReference type="InterPro" id="IPR014751">
    <property type="entry name" value="XRCC4-like_C"/>
</dbReference>
<comment type="similarity">
    <text evidence="1">Belongs to the TRAFAC class myosin-kinesin ATPase superfamily. Myosin family.</text>
</comment>
<dbReference type="InterPro" id="IPR002928">
    <property type="entry name" value="Myosin_tail"/>
</dbReference>